<keyword evidence="3 6" id="KW-0812">Transmembrane</keyword>
<comment type="subcellular location">
    <subcellularLocation>
        <location evidence="1">Membrane</location>
        <topology evidence="1">Multi-pass membrane protein</topology>
    </subcellularLocation>
</comment>
<evidence type="ECO:0000256" key="4">
    <source>
        <dbReference type="ARBA" id="ARBA00022989"/>
    </source>
</evidence>
<evidence type="ECO:0000256" key="3">
    <source>
        <dbReference type="ARBA" id="ARBA00022692"/>
    </source>
</evidence>
<accession>A0A5N5MG33</accession>
<evidence type="ECO:0008006" key="9">
    <source>
        <dbReference type="Google" id="ProtNLM"/>
    </source>
</evidence>
<feature type="transmembrane region" description="Helical" evidence="6">
    <location>
        <begin position="317"/>
        <end position="339"/>
    </location>
</feature>
<dbReference type="PANTHER" id="PTHR14255:SF1">
    <property type="entry name" value="SULFITE EXPORTER TAUE_SAFE FAMILY PROTEIN 3"/>
    <property type="match status" value="1"/>
</dbReference>
<dbReference type="GO" id="GO:0016567">
    <property type="term" value="P:protein ubiquitination"/>
    <property type="evidence" value="ECO:0007669"/>
    <property type="project" value="TreeGrafter"/>
</dbReference>
<dbReference type="Pfam" id="PF01925">
    <property type="entry name" value="TauE"/>
    <property type="match status" value="1"/>
</dbReference>
<name>A0A5N5MG33_9ROSI</name>
<keyword evidence="8" id="KW-1185">Reference proteome</keyword>
<dbReference type="GO" id="GO:0031464">
    <property type="term" value="C:Cul4A-RING E3 ubiquitin ligase complex"/>
    <property type="evidence" value="ECO:0007669"/>
    <property type="project" value="TreeGrafter"/>
</dbReference>
<dbReference type="EMBL" id="VDCV01000006">
    <property type="protein sequence ID" value="KAB5553253.1"/>
    <property type="molecule type" value="Genomic_DNA"/>
</dbReference>
<keyword evidence="4 6" id="KW-1133">Transmembrane helix</keyword>
<proteinExistence type="inferred from homology"/>
<feature type="transmembrane region" description="Helical" evidence="6">
    <location>
        <begin position="12"/>
        <end position="30"/>
    </location>
</feature>
<dbReference type="PANTHER" id="PTHR14255">
    <property type="entry name" value="CEREBLON"/>
    <property type="match status" value="1"/>
</dbReference>
<keyword evidence="5 6" id="KW-0472">Membrane</keyword>
<evidence type="ECO:0000256" key="5">
    <source>
        <dbReference type="ARBA" id="ARBA00023136"/>
    </source>
</evidence>
<dbReference type="InterPro" id="IPR002781">
    <property type="entry name" value="TM_pro_TauE-like"/>
</dbReference>
<protein>
    <recommendedName>
        <fullName evidence="9">Sulfite exporter TauE/SafE family protein</fullName>
    </recommendedName>
</protein>
<evidence type="ECO:0000313" key="7">
    <source>
        <dbReference type="EMBL" id="KAB5553253.1"/>
    </source>
</evidence>
<comment type="similarity">
    <text evidence="2">Belongs to the 4-toluene sulfonate uptake permease (TSUP) (TC 2.A.102) family.</text>
</comment>
<evidence type="ECO:0000256" key="1">
    <source>
        <dbReference type="ARBA" id="ARBA00004141"/>
    </source>
</evidence>
<feature type="transmembrane region" description="Helical" evidence="6">
    <location>
        <begin position="360"/>
        <end position="386"/>
    </location>
</feature>
<feature type="transmembrane region" description="Helical" evidence="6">
    <location>
        <begin position="471"/>
        <end position="496"/>
    </location>
</feature>
<comment type="caution">
    <text evidence="7">The sequence shown here is derived from an EMBL/GenBank/DDBJ whole genome shotgun (WGS) entry which is preliminary data.</text>
</comment>
<gene>
    <name evidence="7" type="ORF">DKX38_010564</name>
</gene>
<sequence length="515" mass="56663">MAEFGGKWRGIRSVLMVLLNFLLALVFVSAERGLKREATSTRMNETEDFMSSYVLKAVNFLWQSDQKGYQHVWPEMKFGWQIVLGSIIGFFGAALGSVGGVGGGGIFVPMLSLVIGFDAKSATAISKCMIMGAAISTVYYNLKLRHPTLEMPIIDYDLALLIQPMLMLGISIGVAFNVVFADWMVTVLLIILFFGTSTKAFLKGVETWKKETIMKRVISSTYSWFMRRTYCMWHCPRNVKVAAERLESNGTGAVEVEYRPLPSDPSDSPQKIDKEEEVSVFENVYWKELGLLVFVWVAFLVLQIAKEGTSTCSTAYWVLNLLQIPVSVGVSMYEAVSLYKGHRIIASKGAGGTNFTVLQLVIYCLFGVLAGVVGGLLGLGGGFIMGPLFLELGIPPQVSSATATFAMTFSSSMSVVEYYLLKRFPVPYVPMDLNTSNFLAAVYFVGVATFAAFVGQHVVRRLIIMFGRASLIIFILASTIFLSAISLGGVGVANMIGKIHRHEYMGFDNLCKYDG</sequence>
<dbReference type="GO" id="GO:0016020">
    <property type="term" value="C:membrane"/>
    <property type="evidence" value="ECO:0007669"/>
    <property type="project" value="UniProtKB-SubCell"/>
</dbReference>
<organism evidence="7 8">
    <name type="scientific">Salix brachista</name>
    <dbReference type="NCBI Taxonomy" id="2182728"/>
    <lineage>
        <taxon>Eukaryota</taxon>
        <taxon>Viridiplantae</taxon>
        <taxon>Streptophyta</taxon>
        <taxon>Embryophyta</taxon>
        <taxon>Tracheophyta</taxon>
        <taxon>Spermatophyta</taxon>
        <taxon>Magnoliopsida</taxon>
        <taxon>eudicotyledons</taxon>
        <taxon>Gunneridae</taxon>
        <taxon>Pentapetalae</taxon>
        <taxon>rosids</taxon>
        <taxon>fabids</taxon>
        <taxon>Malpighiales</taxon>
        <taxon>Salicaceae</taxon>
        <taxon>Saliceae</taxon>
        <taxon>Salix</taxon>
    </lineage>
</organism>
<feature type="transmembrane region" description="Helical" evidence="6">
    <location>
        <begin position="398"/>
        <end position="420"/>
    </location>
</feature>
<reference evidence="8" key="1">
    <citation type="journal article" date="2019" name="Gigascience">
        <title>De novo genome assembly of the endangered Acer yangbiense, a plant species with extremely small populations endemic to Yunnan Province, China.</title>
        <authorList>
            <person name="Yang J."/>
            <person name="Wariss H.M."/>
            <person name="Tao L."/>
            <person name="Zhang R."/>
            <person name="Yun Q."/>
            <person name="Hollingsworth P."/>
            <person name="Dao Z."/>
            <person name="Luo G."/>
            <person name="Guo H."/>
            <person name="Ma Y."/>
            <person name="Sun W."/>
        </authorList>
    </citation>
    <scope>NUCLEOTIDE SEQUENCE [LARGE SCALE GENOMIC DNA]</scope>
    <source>
        <strain evidence="8">cv. br00</strain>
    </source>
</reference>
<feature type="transmembrane region" description="Helical" evidence="6">
    <location>
        <begin position="183"/>
        <end position="202"/>
    </location>
</feature>
<evidence type="ECO:0000313" key="8">
    <source>
        <dbReference type="Proteomes" id="UP000326939"/>
    </source>
</evidence>
<dbReference type="AlphaFoldDB" id="A0A5N5MG33"/>
<feature type="transmembrane region" description="Helical" evidence="6">
    <location>
        <begin position="440"/>
        <end position="459"/>
    </location>
</feature>
<evidence type="ECO:0000256" key="2">
    <source>
        <dbReference type="ARBA" id="ARBA00009142"/>
    </source>
</evidence>
<feature type="transmembrane region" description="Helical" evidence="6">
    <location>
        <begin position="154"/>
        <end position="177"/>
    </location>
</feature>
<feature type="transmembrane region" description="Helical" evidence="6">
    <location>
        <begin position="121"/>
        <end position="142"/>
    </location>
</feature>
<feature type="transmembrane region" description="Helical" evidence="6">
    <location>
        <begin position="82"/>
        <end position="115"/>
    </location>
</feature>
<evidence type="ECO:0000256" key="6">
    <source>
        <dbReference type="SAM" id="Phobius"/>
    </source>
</evidence>
<feature type="transmembrane region" description="Helical" evidence="6">
    <location>
        <begin position="289"/>
        <end position="305"/>
    </location>
</feature>
<dbReference type="Proteomes" id="UP000326939">
    <property type="component" value="Chromosome 6"/>
</dbReference>